<dbReference type="GO" id="GO:0006435">
    <property type="term" value="P:threonyl-tRNA aminoacylation"/>
    <property type="evidence" value="ECO:0007669"/>
    <property type="project" value="TreeGrafter"/>
</dbReference>
<keyword evidence="5" id="KW-0067">ATP-binding</keyword>
<evidence type="ECO:0000256" key="6">
    <source>
        <dbReference type="ARBA" id="ARBA00022917"/>
    </source>
</evidence>
<feature type="domain" description="Threonyl/alanyl tRNA synthetase SAD" evidence="10">
    <location>
        <begin position="106"/>
        <end position="157"/>
    </location>
</feature>
<protein>
    <recommendedName>
        <fullName evidence="2">threonine--tRNA ligase</fullName>
        <ecNumber evidence="2">6.1.1.3</ecNumber>
    </recommendedName>
    <alternativeName>
        <fullName evidence="8">Threonyl-tRNA synthetase</fullName>
    </alternativeName>
</protein>
<dbReference type="EMBL" id="PCYJ01000004">
    <property type="protein sequence ID" value="PIR45671.1"/>
    <property type="molecule type" value="Genomic_DNA"/>
</dbReference>
<evidence type="ECO:0000256" key="9">
    <source>
        <dbReference type="ARBA" id="ARBA00049515"/>
    </source>
</evidence>
<name>A0A2H0RGI5_9BACT</name>
<dbReference type="Gene3D" id="3.30.54.20">
    <property type="match status" value="1"/>
</dbReference>
<dbReference type="SUPFAM" id="SSF55186">
    <property type="entry name" value="ThrRS/AlaRS common domain"/>
    <property type="match status" value="1"/>
</dbReference>
<dbReference type="GO" id="GO:0004829">
    <property type="term" value="F:threonine-tRNA ligase activity"/>
    <property type="evidence" value="ECO:0007669"/>
    <property type="project" value="UniProtKB-EC"/>
</dbReference>
<evidence type="ECO:0000313" key="11">
    <source>
        <dbReference type="EMBL" id="PIR45671.1"/>
    </source>
</evidence>
<dbReference type="Pfam" id="PF07973">
    <property type="entry name" value="tRNA_SAD"/>
    <property type="match status" value="1"/>
</dbReference>
<proteinExistence type="inferred from homology"/>
<dbReference type="AlphaFoldDB" id="A0A2H0RGI5"/>
<organism evidence="11 12">
    <name type="scientific">Candidatus Vogelbacteria bacterium CG10_big_fil_rev_8_21_14_0_10_50_13</name>
    <dbReference type="NCBI Taxonomy" id="1975044"/>
    <lineage>
        <taxon>Bacteria</taxon>
        <taxon>Candidatus Vogeliibacteriota</taxon>
    </lineage>
</organism>
<keyword evidence="7 11" id="KW-0030">Aminoacyl-tRNA synthetase</keyword>
<accession>A0A2H0RGI5</accession>
<dbReference type="InterPro" id="IPR012947">
    <property type="entry name" value="tRNA_SAD"/>
</dbReference>
<sequence>MAKGEDLDKIRHSLAHLLAAAVTELYPQALPTLGPAIDNGFYYDFDELKISEEDLAKIETKMRELGKSWKTFTREELTEKQARDLFKNNQYKLELIDEIIAKKEPITVYHSAAFFDLCRGGHVSDFAKVDLSGFKLDRIAGAYWRGDEKNKMLARIYGLA</sequence>
<evidence type="ECO:0000256" key="7">
    <source>
        <dbReference type="ARBA" id="ARBA00023146"/>
    </source>
</evidence>
<dbReference type="GO" id="GO:0005524">
    <property type="term" value="F:ATP binding"/>
    <property type="evidence" value="ECO:0007669"/>
    <property type="project" value="UniProtKB-KW"/>
</dbReference>
<evidence type="ECO:0000256" key="2">
    <source>
        <dbReference type="ARBA" id="ARBA00013163"/>
    </source>
</evidence>
<dbReference type="PANTHER" id="PTHR11451">
    <property type="entry name" value="THREONINE-TRNA LIGASE"/>
    <property type="match status" value="1"/>
</dbReference>
<dbReference type="PANTHER" id="PTHR11451:SF44">
    <property type="entry name" value="THREONINE--TRNA LIGASE, CHLOROPLASTIC_MITOCHONDRIAL 2"/>
    <property type="match status" value="1"/>
</dbReference>
<evidence type="ECO:0000256" key="1">
    <source>
        <dbReference type="ARBA" id="ARBA00008226"/>
    </source>
</evidence>
<dbReference type="Gene3D" id="3.30.980.10">
    <property type="entry name" value="Threonyl-trna Synthetase, Chain A, domain 2"/>
    <property type="match status" value="1"/>
</dbReference>
<comment type="catalytic activity">
    <reaction evidence="9">
        <text>tRNA(Thr) + L-threonine + ATP = L-threonyl-tRNA(Thr) + AMP + diphosphate + H(+)</text>
        <dbReference type="Rhea" id="RHEA:24624"/>
        <dbReference type="Rhea" id="RHEA-COMP:9670"/>
        <dbReference type="Rhea" id="RHEA-COMP:9704"/>
        <dbReference type="ChEBI" id="CHEBI:15378"/>
        <dbReference type="ChEBI" id="CHEBI:30616"/>
        <dbReference type="ChEBI" id="CHEBI:33019"/>
        <dbReference type="ChEBI" id="CHEBI:57926"/>
        <dbReference type="ChEBI" id="CHEBI:78442"/>
        <dbReference type="ChEBI" id="CHEBI:78534"/>
        <dbReference type="ChEBI" id="CHEBI:456215"/>
        <dbReference type="EC" id="6.1.1.3"/>
    </reaction>
</comment>
<dbReference type="EC" id="6.1.1.3" evidence="2"/>
<dbReference type="FunFam" id="3.30.980.10:FF:000005">
    <property type="entry name" value="Threonyl-tRNA synthetase, mitochondrial"/>
    <property type="match status" value="1"/>
</dbReference>
<evidence type="ECO:0000256" key="5">
    <source>
        <dbReference type="ARBA" id="ARBA00022840"/>
    </source>
</evidence>
<comment type="similarity">
    <text evidence="1">Belongs to the class-II aminoacyl-tRNA synthetase family.</text>
</comment>
<gene>
    <name evidence="11" type="ORF">COV09_00190</name>
</gene>
<comment type="caution">
    <text evidence="11">The sequence shown here is derived from an EMBL/GenBank/DDBJ whole genome shotgun (WGS) entry which is preliminary data.</text>
</comment>
<dbReference type="Proteomes" id="UP000230906">
    <property type="component" value="Unassembled WGS sequence"/>
</dbReference>
<keyword evidence="6" id="KW-0648">Protein biosynthesis</keyword>
<dbReference type="InterPro" id="IPR018163">
    <property type="entry name" value="Thr/Ala-tRNA-synth_IIc_edit"/>
</dbReference>
<evidence type="ECO:0000256" key="8">
    <source>
        <dbReference type="ARBA" id="ARBA00031900"/>
    </source>
</evidence>
<dbReference type="SMART" id="SM00863">
    <property type="entry name" value="tRNA_SAD"/>
    <property type="match status" value="1"/>
</dbReference>
<evidence type="ECO:0000256" key="3">
    <source>
        <dbReference type="ARBA" id="ARBA00022598"/>
    </source>
</evidence>
<keyword evidence="3" id="KW-0436">Ligase</keyword>
<feature type="non-terminal residue" evidence="11">
    <location>
        <position position="160"/>
    </location>
</feature>
<evidence type="ECO:0000256" key="4">
    <source>
        <dbReference type="ARBA" id="ARBA00022741"/>
    </source>
</evidence>
<keyword evidence="4" id="KW-0547">Nucleotide-binding</keyword>
<evidence type="ECO:0000259" key="10">
    <source>
        <dbReference type="SMART" id="SM00863"/>
    </source>
</evidence>
<reference evidence="11 12" key="1">
    <citation type="submission" date="2017-09" db="EMBL/GenBank/DDBJ databases">
        <title>Depth-based differentiation of microbial function through sediment-hosted aquifers and enrichment of novel symbionts in the deep terrestrial subsurface.</title>
        <authorList>
            <person name="Probst A.J."/>
            <person name="Ladd B."/>
            <person name="Jarett J.K."/>
            <person name="Geller-Mcgrath D.E."/>
            <person name="Sieber C.M."/>
            <person name="Emerson J.B."/>
            <person name="Anantharaman K."/>
            <person name="Thomas B.C."/>
            <person name="Malmstrom R."/>
            <person name="Stieglmeier M."/>
            <person name="Klingl A."/>
            <person name="Woyke T."/>
            <person name="Ryan C.M."/>
            <person name="Banfield J.F."/>
        </authorList>
    </citation>
    <scope>NUCLEOTIDE SEQUENCE [LARGE SCALE GENOMIC DNA]</scope>
    <source>
        <strain evidence="11">CG10_big_fil_rev_8_21_14_0_10_50_13</strain>
    </source>
</reference>
<evidence type="ECO:0000313" key="12">
    <source>
        <dbReference type="Proteomes" id="UP000230906"/>
    </source>
</evidence>